<dbReference type="STRING" id="39946.B8B5A2"/>
<organism evidence="2 3">
    <name type="scientific">Oryza sativa subsp. indica</name>
    <name type="common">Rice</name>
    <dbReference type="NCBI Taxonomy" id="39946"/>
    <lineage>
        <taxon>Eukaryota</taxon>
        <taxon>Viridiplantae</taxon>
        <taxon>Streptophyta</taxon>
        <taxon>Embryophyta</taxon>
        <taxon>Tracheophyta</taxon>
        <taxon>Spermatophyta</taxon>
        <taxon>Magnoliopsida</taxon>
        <taxon>Liliopsida</taxon>
        <taxon>Poales</taxon>
        <taxon>Poaceae</taxon>
        <taxon>BOP clade</taxon>
        <taxon>Oryzoideae</taxon>
        <taxon>Oryzeae</taxon>
        <taxon>Oryzinae</taxon>
        <taxon>Oryza</taxon>
        <taxon>Oryza sativa</taxon>
    </lineage>
</organism>
<evidence type="ECO:0000259" key="1">
    <source>
        <dbReference type="Pfam" id="PF20241"/>
    </source>
</evidence>
<feature type="domain" description="DUF6598" evidence="1">
    <location>
        <begin position="48"/>
        <end position="150"/>
    </location>
</feature>
<dbReference type="AlphaFoldDB" id="B8B5A2"/>
<dbReference type="Gramene" id="BGIOSGA023809-TA">
    <property type="protein sequence ID" value="BGIOSGA023809-PA"/>
    <property type="gene ID" value="BGIOSGA023809"/>
</dbReference>
<name>B8B5A2_ORYSI</name>
<sequence length="177" mass="19021">MAASGARAVVLFAIQLLLLTFAIIGSGLLVRPAAAETAAGGRVDIGVPGSTEATVEILISEVQSSFNLLLGCLTSDLDKEIRLFDGVISESRDLKRSVVAVTRDSFIDLKFEVGAFPSSFDQHYVSFKEKIHGYDTQEIKTDFALISVKVTWCAPCASVRVGTEKSMAVSKIFRSIS</sequence>
<gene>
    <name evidence="2" type="ORF">OsI_27109</name>
</gene>
<dbReference type="Proteomes" id="UP000007015">
    <property type="component" value="Chromosome 7"/>
</dbReference>
<accession>B8B5A2</accession>
<proteinExistence type="predicted"/>
<dbReference type="Pfam" id="PF20241">
    <property type="entry name" value="DUF6598"/>
    <property type="match status" value="1"/>
</dbReference>
<evidence type="ECO:0000313" key="3">
    <source>
        <dbReference type="Proteomes" id="UP000007015"/>
    </source>
</evidence>
<evidence type="ECO:0000313" key="2">
    <source>
        <dbReference type="EMBL" id="EEC82562.1"/>
    </source>
</evidence>
<reference evidence="2 3" key="1">
    <citation type="journal article" date="2005" name="PLoS Biol.">
        <title>The genomes of Oryza sativa: a history of duplications.</title>
        <authorList>
            <person name="Yu J."/>
            <person name="Wang J."/>
            <person name="Lin W."/>
            <person name="Li S."/>
            <person name="Li H."/>
            <person name="Zhou J."/>
            <person name="Ni P."/>
            <person name="Dong W."/>
            <person name="Hu S."/>
            <person name="Zeng C."/>
            <person name="Zhang J."/>
            <person name="Zhang Y."/>
            <person name="Li R."/>
            <person name="Xu Z."/>
            <person name="Li S."/>
            <person name="Li X."/>
            <person name="Zheng H."/>
            <person name="Cong L."/>
            <person name="Lin L."/>
            <person name="Yin J."/>
            <person name="Geng J."/>
            <person name="Li G."/>
            <person name="Shi J."/>
            <person name="Liu J."/>
            <person name="Lv H."/>
            <person name="Li J."/>
            <person name="Wang J."/>
            <person name="Deng Y."/>
            <person name="Ran L."/>
            <person name="Shi X."/>
            <person name="Wang X."/>
            <person name="Wu Q."/>
            <person name="Li C."/>
            <person name="Ren X."/>
            <person name="Wang J."/>
            <person name="Wang X."/>
            <person name="Li D."/>
            <person name="Liu D."/>
            <person name="Zhang X."/>
            <person name="Ji Z."/>
            <person name="Zhao W."/>
            <person name="Sun Y."/>
            <person name="Zhang Z."/>
            <person name="Bao J."/>
            <person name="Han Y."/>
            <person name="Dong L."/>
            <person name="Ji J."/>
            <person name="Chen P."/>
            <person name="Wu S."/>
            <person name="Liu J."/>
            <person name="Xiao Y."/>
            <person name="Bu D."/>
            <person name="Tan J."/>
            <person name="Yang L."/>
            <person name="Ye C."/>
            <person name="Zhang J."/>
            <person name="Xu J."/>
            <person name="Zhou Y."/>
            <person name="Yu Y."/>
            <person name="Zhang B."/>
            <person name="Zhuang S."/>
            <person name="Wei H."/>
            <person name="Liu B."/>
            <person name="Lei M."/>
            <person name="Yu H."/>
            <person name="Li Y."/>
            <person name="Xu H."/>
            <person name="Wei S."/>
            <person name="He X."/>
            <person name="Fang L."/>
            <person name="Zhang Z."/>
            <person name="Zhang Y."/>
            <person name="Huang X."/>
            <person name="Su Z."/>
            <person name="Tong W."/>
            <person name="Li J."/>
            <person name="Tong Z."/>
            <person name="Li S."/>
            <person name="Ye J."/>
            <person name="Wang L."/>
            <person name="Fang L."/>
            <person name="Lei T."/>
            <person name="Chen C."/>
            <person name="Chen H."/>
            <person name="Xu Z."/>
            <person name="Li H."/>
            <person name="Huang H."/>
            <person name="Zhang F."/>
            <person name="Xu H."/>
            <person name="Li N."/>
            <person name="Zhao C."/>
            <person name="Li S."/>
            <person name="Dong L."/>
            <person name="Huang Y."/>
            <person name="Li L."/>
            <person name="Xi Y."/>
            <person name="Qi Q."/>
            <person name="Li W."/>
            <person name="Zhang B."/>
            <person name="Hu W."/>
            <person name="Zhang Y."/>
            <person name="Tian X."/>
            <person name="Jiao Y."/>
            <person name="Liang X."/>
            <person name="Jin J."/>
            <person name="Gao L."/>
            <person name="Zheng W."/>
            <person name="Hao B."/>
            <person name="Liu S."/>
            <person name="Wang W."/>
            <person name="Yuan L."/>
            <person name="Cao M."/>
            <person name="McDermott J."/>
            <person name="Samudrala R."/>
            <person name="Wang J."/>
            <person name="Wong G.K."/>
            <person name="Yang H."/>
        </authorList>
    </citation>
    <scope>NUCLEOTIDE SEQUENCE [LARGE SCALE GENOMIC DNA]</scope>
    <source>
        <strain evidence="3">cv. 93-11</strain>
    </source>
</reference>
<dbReference type="HOGENOM" id="CLU_1520279_0_0_1"/>
<dbReference type="InterPro" id="IPR046533">
    <property type="entry name" value="DUF6598"/>
</dbReference>
<protein>
    <recommendedName>
        <fullName evidence="1">DUF6598 domain-containing protein</fullName>
    </recommendedName>
</protein>
<dbReference type="EMBL" id="CM000132">
    <property type="protein sequence ID" value="EEC82562.1"/>
    <property type="molecule type" value="Genomic_DNA"/>
</dbReference>
<keyword evidence="3" id="KW-1185">Reference proteome</keyword>